<protein>
    <recommendedName>
        <fullName evidence="4">NERD domain-containing protein</fullName>
    </recommendedName>
</protein>
<dbReference type="Proteomes" id="UP001156940">
    <property type="component" value="Unassembled WGS sequence"/>
</dbReference>
<sequence length="338" mass="38270">MKPIKDRYARLWEASIVIALRDMQWKLRLPAAFPEPYLPISGGLERSGADAALRIKGRLFFFEIKADRFKIKEEWNKKRGSRKSKLAFRSARKAMLLYGTAKMPPHLPRTLHQSLRCHHFIYWSPTTQGRPRRGNITVDPYLLATIREKLGNLRRTQAASNAIVNAYQLGLVADGQFAGDLSTANVFFAPMTELTLVGEQRAALVRTAPGGEMFWSHLGLELDEFKQYLQALFASQGKVSERINAVVMSAEGEFFQHITDTSQLENIFFPRQEAEMSTDQGRVKREFAAIVDSSRRQGALHENARRISKDTHLRADPDANVDVEGGAAPNRPRPRRPV</sequence>
<proteinExistence type="predicted"/>
<dbReference type="EMBL" id="JARXRM010000043">
    <property type="protein sequence ID" value="MDH5824193.1"/>
    <property type="molecule type" value="Genomic_DNA"/>
</dbReference>
<dbReference type="RefSeq" id="WP_280575489.1">
    <property type="nucleotide sequence ID" value="NZ_JARXRM010000043.1"/>
</dbReference>
<reference evidence="2 3" key="1">
    <citation type="submission" date="2023-04" db="EMBL/GenBank/DDBJ databases">
        <title>Luteimonas endophyticus RD2P54.</title>
        <authorList>
            <person name="Sun J.-Q."/>
        </authorList>
    </citation>
    <scope>NUCLEOTIDE SEQUENCE [LARGE SCALE GENOMIC DNA]</scope>
    <source>
        <strain evidence="2 3">RD2P54</strain>
    </source>
</reference>
<organism evidence="2 3">
    <name type="scientific">Luteimonas endophytica</name>
    <dbReference type="NCBI Taxonomy" id="3042023"/>
    <lineage>
        <taxon>Bacteria</taxon>
        <taxon>Pseudomonadati</taxon>
        <taxon>Pseudomonadota</taxon>
        <taxon>Gammaproteobacteria</taxon>
        <taxon>Lysobacterales</taxon>
        <taxon>Lysobacteraceae</taxon>
        <taxon>Luteimonas</taxon>
    </lineage>
</organism>
<evidence type="ECO:0000313" key="2">
    <source>
        <dbReference type="EMBL" id="MDH5824193.1"/>
    </source>
</evidence>
<feature type="compositionally biased region" description="Basic and acidic residues" evidence="1">
    <location>
        <begin position="302"/>
        <end position="317"/>
    </location>
</feature>
<evidence type="ECO:0000256" key="1">
    <source>
        <dbReference type="SAM" id="MobiDB-lite"/>
    </source>
</evidence>
<comment type="caution">
    <text evidence="2">The sequence shown here is derived from an EMBL/GenBank/DDBJ whole genome shotgun (WGS) entry which is preliminary data.</text>
</comment>
<feature type="region of interest" description="Disordered" evidence="1">
    <location>
        <begin position="300"/>
        <end position="338"/>
    </location>
</feature>
<accession>A0ABT6JBJ2</accession>
<evidence type="ECO:0000313" key="3">
    <source>
        <dbReference type="Proteomes" id="UP001156940"/>
    </source>
</evidence>
<keyword evidence="3" id="KW-1185">Reference proteome</keyword>
<name>A0ABT6JBJ2_9GAMM</name>
<gene>
    <name evidence="2" type="ORF">QFW77_14525</name>
</gene>
<evidence type="ECO:0008006" key="4">
    <source>
        <dbReference type="Google" id="ProtNLM"/>
    </source>
</evidence>